<feature type="binding site" evidence="6">
    <location>
        <position position="97"/>
    </location>
    <ligand>
        <name>FAD</name>
        <dbReference type="ChEBI" id="CHEBI:57692"/>
    </ligand>
</feature>
<dbReference type="Pfam" id="PF00970">
    <property type="entry name" value="FAD_binding_6"/>
    <property type="match status" value="1"/>
</dbReference>
<evidence type="ECO:0000259" key="7">
    <source>
        <dbReference type="PROSITE" id="PS51384"/>
    </source>
</evidence>
<feature type="binding site" evidence="6">
    <location>
        <position position="95"/>
    </location>
    <ligand>
        <name>FAD</name>
        <dbReference type="ChEBI" id="CHEBI:57692"/>
    </ligand>
</feature>
<sequence length="339" mass="37720">MFFVCATRPKFVKPVLFFSGVSVAVTTTYYSLFSEAPSPSPSRFTPSTLIESVDVSSNTKLLTLSVPPGLIPSDPGAFTSTWSIFVKDSDIQVERPYTPLEGIDENGHMKLWVKKYKHGEVSRWLHSRQVGDSIEIRGPVTTWSKSWQNGHWDEVVMARTSIFFSFIDILTSPCKVSGGTGITPFYQLLHSVFRTRNTSFNACFTLLHASRSLADLPPSTMIHSLTELSQNYPDKFQFHLFTDSVDDTSESHSLSIRHGHIGKSVVQDALRLTHSTPWWHRLFGSSVPTIPEKRILVLVCGPEGMVSAIAGPYGRNYSQGKVGGILGELGLQSHQVWKL</sequence>
<dbReference type="InterPro" id="IPR039261">
    <property type="entry name" value="FNR_nucleotide-bd"/>
</dbReference>
<dbReference type="InterPro" id="IPR017927">
    <property type="entry name" value="FAD-bd_FR_type"/>
</dbReference>
<dbReference type="InterPro" id="IPR001433">
    <property type="entry name" value="OxRdtase_FAD/NAD-bd"/>
</dbReference>
<proteinExistence type="inferred from homology"/>
<dbReference type="Gene3D" id="2.40.30.10">
    <property type="entry name" value="Translation factors"/>
    <property type="match status" value="1"/>
</dbReference>
<keyword evidence="9" id="KW-1185">Reference proteome</keyword>
<comment type="caution">
    <text evidence="8">The sequence shown here is derived from an EMBL/GenBank/DDBJ whole genome shotgun (WGS) entry which is preliminary data.</text>
</comment>
<gene>
    <name evidence="8" type="ORF">JVT61DRAFT_12762</name>
</gene>
<dbReference type="OrthoDB" id="432685at2759"/>
<dbReference type="CDD" id="cd06183">
    <property type="entry name" value="cyt_b5_reduct_like"/>
    <property type="match status" value="1"/>
</dbReference>
<evidence type="ECO:0000256" key="1">
    <source>
        <dbReference type="ARBA" id="ARBA00001974"/>
    </source>
</evidence>
<protein>
    <recommendedName>
        <fullName evidence="7">FAD-binding FR-type domain-containing protein</fullName>
    </recommendedName>
</protein>
<comment type="similarity">
    <text evidence="2">Belongs to the flavoprotein pyridine nucleotide cytochrome reductase family.</text>
</comment>
<dbReference type="InterPro" id="IPR017938">
    <property type="entry name" value="Riboflavin_synthase-like_b-brl"/>
</dbReference>
<evidence type="ECO:0000256" key="6">
    <source>
        <dbReference type="PIRSR" id="PIRSR601834-1"/>
    </source>
</evidence>
<keyword evidence="3 6" id="KW-0285">Flavoprotein</keyword>
<evidence type="ECO:0000313" key="9">
    <source>
        <dbReference type="Proteomes" id="UP000683000"/>
    </source>
</evidence>
<dbReference type="GO" id="GO:0005739">
    <property type="term" value="C:mitochondrion"/>
    <property type="evidence" value="ECO:0007669"/>
    <property type="project" value="TreeGrafter"/>
</dbReference>
<dbReference type="PANTHER" id="PTHR19370:SF189">
    <property type="entry name" value="CYTOCHROME C MITOCHONDRIAL IMPORT FACTOR CYC2"/>
    <property type="match status" value="1"/>
</dbReference>
<dbReference type="InterPro" id="IPR008333">
    <property type="entry name" value="Cbr1-like_FAD-bd_dom"/>
</dbReference>
<dbReference type="InterPro" id="IPR001834">
    <property type="entry name" value="CBR-like"/>
</dbReference>
<evidence type="ECO:0000256" key="3">
    <source>
        <dbReference type="ARBA" id="ARBA00022630"/>
    </source>
</evidence>
<evidence type="ECO:0000256" key="2">
    <source>
        <dbReference type="ARBA" id="ARBA00006105"/>
    </source>
</evidence>
<dbReference type="AlphaFoldDB" id="A0A8I3ADJ5"/>
<dbReference type="SUPFAM" id="SSF63380">
    <property type="entry name" value="Riboflavin synthase domain-like"/>
    <property type="match status" value="1"/>
</dbReference>
<feature type="binding site" evidence="6">
    <location>
        <position position="114"/>
    </location>
    <ligand>
        <name>FAD</name>
        <dbReference type="ChEBI" id="CHEBI:57692"/>
    </ligand>
</feature>
<keyword evidence="4 6" id="KW-0274">FAD</keyword>
<reference evidence="8" key="1">
    <citation type="submission" date="2021-03" db="EMBL/GenBank/DDBJ databases">
        <title>Evolutionary innovations through gain and loss of genes in the ectomycorrhizal Boletales.</title>
        <authorList>
            <person name="Wu G."/>
            <person name="Miyauchi S."/>
            <person name="Morin E."/>
            <person name="Yang Z.-L."/>
            <person name="Xu J."/>
            <person name="Martin F.M."/>
        </authorList>
    </citation>
    <scope>NUCLEOTIDE SEQUENCE</scope>
    <source>
        <strain evidence="8">BR01</strain>
    </source>
</reference>
<comment type="cofactor">
    <cofactor evidence="1 6">
        <name>FAD</name>
        <dbReference type="ChEBI" id="CHEBI:57692"/>
    </cofactor>
</comment>
<dbReference type="Proteomes" id="UP000683000">
    <property type="component" value="Unassembled WGS sequence"/>
</dbReference>
<feature type="domain" description="FAD-binding FR-type" evidence="7">
    <location>
        <begin position="42"/>
        <end position="146"/>
    </location>
</feature>
<dbReference type="SUPFAM" id="SSF52343">
    <property type="entry name" value="Ferredoxin reductase-like, C-terminal NADP-linked domain"/>
    <property type="match status" value="1"/>
</dbReference>
<name>A0A8I3ADJ5_9AGAM</name>
<evidence type="ECO:0000313" key="8">
    <source>
        <dbReference type="EMBL" id="KAG6378501.1"/>
    </source>
</evidence>
<evidence type="ECO:0000256" key="5">
    <source>
        <dbReference type="ARBA" id="ARBA00023002"/>
    </source>
</evidence>
<feature type="binding site" evidence="6">
    <location>
        <position position="121"/>
    </location>
    <ligand>
        <name>FAD</name>
        <dbReference type="ChEBI" id="CHEBI:57692"/>
    </ligand>
</feature>
<feature type="binding site" evidence="6">
    <location>
        <position position="122"/>
    </location>
    <ligand>
        <name>FAD</name>
        <dbReference type="ChEBI" id="CHEBI:57692"/>
    </ligand>
</feature>
<dbReference type="PROSITE" id="PS51384">
    <property type="entry name" value="FAD_FR"/>
    <property type="match status" value="1"/>
</dbReference>
<dbReference type="GO" id="GO:0016491">
    <property type="term" value="F:oxidoreductase activity"/>
    <property type="evidence" value="ECO:0007669"/>
    <property type="project" value="UniProtKB-KW"/>
</dbReference>
<dbReference type="Pfam" id="PF00175">
    <property type="entry name" value="NAD_binding_1"/>
    <property type="match status" value="1"/>
</dbReference>
<dbReference type="EMBL" id="JAGFBS010000006">
    <property type="protein sequence ID" value="KAG6378501.1"/>
    <property type="molecule type" value="Genomic_DNA"/>
</dbReference>
<evidence type="ECO:0000256" key="4">
    <source>
        <dbReference type="ARBA" id="ARBA00022827"/>
    </source>
</evidence>
<dbReference type="PANTHER" id="PTHR19370">
    <property type="entry name" value="NADH-CYTOCHROME B5 REDUCTASE"/>
    <property type="match status" value="1"/>
</dbReference>
<feature type="binding site" evidence="6">
    <location>
        <position position="183"/>
    </location>
    <ligand>
        <name>FAD</name>
        <dbReference type="ChEBI" id="CHEBI:57692"/>
    </ligand>
</feature>
<organism evidence="8 9">
    <name type="scientific">Boletus reticuloceps</name>
    <dbReference type="NCBI Taxonomy" id="495285"/>
    <lineage>
        <taxon>Eukaryota</taxon>
        <taxon>Fungi</taxon>
        <taxon>Dikarya</taxon>
        <taxon>Basidiomycota</taxon>
        <taxon>Agaricomycotina</taxon>
        <taxon>Agaricomycetes</taxon>
        <taxon>Agaricomycetidae</taxon>
        <taxon>Boletales</taxon>
        <taxon>Boletineae</taxon>
        <taxon>Boletaceae</taxon>
        <taxon>Boletoideae</taxon>
        <taxon>Boletus</taxon>
    </lineage>
</organism>
<dbReference type="Gene3D" id="3.40.50.80">
    <property type="entry name" value="Nucleotide-binding domain of ferredoxin-NADP reductase (FNR) module"/>
    <property type="match status" value="1"/>
</dbReference>
<accession>A0A8I3ADJ5</accession>
<dbReference type="PRINTS" id="PR00406">
    <property type="entry name" value="CYTB5RDTASE"/>
</dbReference>
<feature type="binding site" evidence="6">
    <location>
        <position position="96"/>
    </location>
    <ligand>
        <name>FAD</name>
        <dbReference type="ChEBI" id="CHEBI:57692"/>
    </ligand>
</feature>
<keyword evidence="5" id="KW-0560">Oxidoreductase</keyword>